<keyword evidence="3" id="KW-1185">Reference proteome</keyword>
<dbReference type="AlphaFoldDB" id="A0A8X7Q2F3"/>
<reference evidence="2 3" key="1">
    <citation type="submission" date="2020-02" db="EMBL/GenBank/DDBJ databases">
        <authorList>
            <person name="Ma Q."/>
            <person name="Huang Y."/>
            <person name="Song X."/>
            <person name="Pei D."/>
        </authorList>
    </citation>
    <scope>NUCLEOTIDE SEQUENCE [LARGE SCALE GENOMIC DNA]</scope>
    <source>
        <strain evidence="2">Sxm20200214</strain>
        <tissue evidence="2">Leaf</tissue>
    </source>
</reference>
<dbReference type="Proteomes" id="UP000886595">
    <property type="component" value="Unassembled WGS sequence"/>
</dbReference>
<comment type="caution">
    <text evidence="2">The sequence shown here is derived from an EMBL/GenBank/DDBJ whole genome shotgun (WGS) entry which is preliminary data.</text>
</comment>
<proteinExistence type="predicted"/>
<name>A0A8X7Q2F3_BRACI</name>
<sequence>MSVPWLCICKFWVLEIVSSLVAYATFGLLEGFFDHQALFYNAQTVPMSRLEVVEKFVNLEQPHRETHTNKFSDPSSMTQNLTVQP</sequence>
<dbReference type="EMBL" id="JAAMPC010000015">
    <property type="protein sequence ID" value="KAG2260703.1"/>
    <property type="molecule type" value="Genomic_DNA"/>
</dbReference>
<feature type="region of interest" description="Disordered" evidence="1">
    <location>
        <begin position="63"/>
        <end position="85"/>
    </location>
</feature>
<feature type="compositionally biased region" description="Polar residues" evidence="1">
    <location>
        <begin position="71"/>
        <end position="85"/>
    </location>
</feature>
<dbReference type="OrthoDB" id="1125285at2759"/>
<gene>
    <name evidence="2" type="ORF">Bca52824_079997</name>
</gene>
<accession>A0A8X7Q2F3</accession>
<evidence type="ECO:0000313" key="2">
    <source>
        <dbReference type="EMBL" id="KAG2260703.1"/>
    </source>
</evidence>
<evidence type="ECO:0000313" key="3">
    <source>
        <dbReference type="Proteomes" id="UP000886595"/>
    </source>
</evidence>
<evidence type="ECO:0000256" key="1">
    <source>
        <dbReference type="SAM" id="MobiDB-lite"/>
    </source>
</evidence>
<protein>
    <submittedName>
        <fullName evidence="2">Uncharacterized protein</fullName>
    </submittedName>
</protein>
<organism evidence="2 3">
    <name type="scientific">Brassica carinata</name>
    <name type="common">Ethiopian mustard</name>
    <name type="synonym">Abyssinian cabbage</name>
    <dbReference type="NCBI Taxonomy" id="52824"/>
    <lineage>
        <taxon>Eukaryota</taxon>
        <taxon>Viridiplantae</taxon>
        <taxon>Streptophyta</taxon>
        <taxon>Embryophyta</taxon>
        <taxon>Tracheophyta</taxon>
        <taxon>Spermatophyta</taxon>
        <taxon>Magnoliopsida</taxon>
        <taxon>eudicotyledons</taxon>
        <taxon>Gunneridae</taxon>
        <taxon>Pentapetalae</taxon>
        <taxon>rosids</taxon>
        <taxon>malvids</taxon>
        <taxon>Brassicales</taxon>
        <taxon>Brassicaceae</taxon>
        <taxon>Brassiceae</taxon>
        <taxon>Brassica</taxon>
    </lineage>
</organism>